<dbReference type="RefSeq" id="WP_013660641.1">
    <property type="nucleotide sequence ID" value="NC_015276.1"/>
</dbReference>
<dbReference type="AlphaFoldDB" id="F2JXD0"/>
<evidence type="ECO:0000256" key="1">
    <source>
        <dbReference type="SAM" id="MobiDB-lite"/>
    </source>
</evidence>
<dbReference type="PATRIC" id="fig|717774.3.peg.1525"/>
<dbReference type="Proteomes" id="UP000001062">
    <property type="component" value="Chromosome"/>
</dbReference>
<proteinExistence type="predicted"/>
<keyword evidence="3" id="KW-1185">Reference proteome</keyword>
<reference evidence="2 3" key="1">
    <citation type="journal article" date="2012" name="Stand. Genomic Sci.">
        <title>Complete genome sequence of the melanogenic marine bacterium Marinomonas mediterranea type strain (MMB-1(T)).</title>
        <authorList>
            <person name="Lucas-Elio P."/>
            <person name="Goodwin L."/>
            <person name="Woyke T."/>
            <person name="Pitluck S."/>
            <person name="Nolan M."/>
            <person name="Kyrpides N.C."/>
            <person name="Detter J.C."/>
            <person name="Copeland A."/>
            <person name="Teshima H."/>
            <person name="Bruce D."/>
            <person name="Detter C."/>
            <person name="Tapia R."/>
            <person name="Han S."/>
            <person name="Land M.L."/>
            <person name="Ivanova N."/>
            <person name="Mikhailova N."/>
            <person name="Johnston A.W."/>
            <person name="Sanchez-Amat A."/>
        </authorList>
    </citation>
    <scope>NUCLEOTIDE SEQUENCE [LARGE SCALE GENOMIC DNA]</scope>
    <source>
        <strain evidence="3">ATCC 700492 / JCM 21426 / NBRC 103028 / MMB-1</strain>
    </source>
</reference>
<sequence>MLKKNMIKAYQNNATLKKQSDLSTSTHQGHTNPKNQQQKENKNEKDLYRSDQDEKLIKDYHYAKFQKNLDQIQNNQSLQSLIEKDEWSEDDIKTLLANFR</sequence>
<evidence type="ECO:0000313" key="2">
    <source>
        <dbReference type="EMBL" id="ADZ90736.1"/>
    </source>
</evidence>
<protein>
    <submittedName>
        <fullName evidence="2">Uncharacterized protein</fullName>
    </submittedName>
</protein>
<feature type="compositionally biased region" description="Polar residues" evidence="1">
    <location>
        <begin position="10"/>
        <end position="33"/>
    </location>
</feature>
<feature type="region of interest" description="Disordered" evidence="1">
    <location>
        <begin position="1"/>
        <end position="51"/>
    </location>
</feature>
<dbReference type="EMBL" id="CP002583">
    <property type="protein sequence ID" value="ADZ90736.1"/>
    <property type="molecule type" value="Genomic_DNA"/>
</dbReference>
<organism evidence="2 3">
    <name type="scientific">Marinomonas mediterranea (strain ATCC 700492 / JCM 21426 / NBRC 103028 / MMB-1)</name>
    <dbReference type="NCBI Taxonomy" id="717774"/>
    <lineage>
        <taxon>Bacteria</taxon>
        <taxon>Pseudomonadati</taxon>
        <taxon>Pseudomonadota</taxon>
        <taxon>Gammaproteobacteria</taxon>
        <taxon>Oceanospirillales</taxon>
        <taxon>Oceanospirillaceae</taxon>
        <taxon>Marinomonas</taxon>
    </lineage>
</organism>
<feature type="compositionally biased region" description="Basic and acidic residues" evidence="1">
    <location>
        <begin position="37"/>
        <end position="51"/>
    </location>
</feature>
<dbReference type="HOGENOM" id="CLU_2479683_0_0_6"/>
<dbReference type="KEGG" id="mme:Marme_1469"/>
<accession>F2JXD0</accession>
<name>F2JXD0_MARM1</name>
<gene>
    <name evidence="2" type="ordered locus">Marme_1469</name>
</gene>
<evidence type="ECO:0000313" key="3">
    <source>
        <dbReference type="Proteomes" id="UP000001062"/>
    </source>
</evidence>